<dbReference type="AlphaFoldDB" id="A0A9X4C6J8"/>
<comment type="caution">
    <text evidence="2">The sequence shown here is derived from an EMBL/GenBank/DDBJ whole genome shotgun (WGS) entry which is preliminary data.</text>
</comment>
<sequence length="109" mass="12057">MTLLETTIVEQARPELQNLRCALLLPEGPDRTLDISSSFWMLNGLTMLTTLANSGLGESAAEELHAIDGRWSGDRRREPRRPDQEGHTELMVRCAPAALGEREGLTRAS</sequence>
<proteinExistence type="predicted"/>
<protein>
    <submittedName>
        <fullName evidence="2">Uncharacterized protein</fullName>
    </submittedName>
</protein>
<dbReference type="RefSeq" id="WP_273878270.1">
    <property type="nucleotide sequence ID" value="NZ_JAMDHA010000041.1"/>
</dbReference>
<keyword evidence="3" id="KW-1185">Reference proteome</keyword>
<evidence type="ECO:0000256" key="1">
    <source>
        <dbReference type="SAM" id="MobiDB-lite"/>
    </source>
</evidence>
<feature type="compositionally biased region" description="Basic and acidic residues" evidence="1">
    <location>
        <begin position="70"/>
        <end position="90"/>
    </location>
</feature>
<feature type="region of interest" description="Disordered" evidence="1">
    <location>
        <begin position="70"/>
        <end position="109"/>
    </location>
</feature>
<organism evidence="2 3">
    <name type="scientific">Pseudomonas shahriarae</name>
    <dbReference type="NCBI Taxonomy" id="2745512"/>
    <lineage>
        <taxon>Bacteria</taxon>
        <taxon>Pseudomonadati</taxon>
        <taxon>Pseudomonadota</taxon>
        <taxon>Gammaproteobacteria</taxon>
        <taxon>Pseudomonadales</taxon>
        <taxon>Pseudomonadaceae</taxon>
        <taxon>Pseudomonas</taxon>
    </lineage>
</organism>
<gene>
    <name evidence="2" type="ORF">M5G27_27720</name>
</gene>
<name>A0A9X4C6J8_9PSED</name>
<dbReference type="EMBL" id="JAMDHA010000041">
    <property type="protein sequence ID" value="MDD1011263.1"/>
    <property type="molecule type" value="Genomic_DNA"/>
</dbReference>
<evidence type="ECO:0000313" key="2">
    <source>
        <dbReference type="EMBL" id="MDD1011263.1"/>
    </source>
</evidence>
<reference evidence="2 3" key="1">
    <citation type="submission" date="2022-05" db="EMBL/GenBank/DDBJ databases">
        <title>Novel Pseudomonas spp. Isolated from a Rainbow Trout Aquaculture Facility.</title>
        <authorList>
            <person name="Testerman T."/>
            <person name="Graf J."/>
        </authorList>
    </citation>
    <scope>NUCLEOTIDE SEQUENCE [LARGE SCALE GENOMIC DNA]</scope>
    <source>
        <strain evidence="2 3">ID1042</strain>
    </source>
</reference>
<evidence type="ECO:0000313" key="3">
    <source>
        <dbReference type="Proteomes" id="UP001148185"/>
    </source>
</evidence>
<feature type="compositionally biased region" description="Basic and acidic residues" evidence="1">
    <location>
        <begin position="100"/>
        <end position="109"/>
    </location>
</feature>
<dbReference type="Proteomes" id="UP001148185">
    <property type="component" value="Unassembled WGS sequence"/>
</dbReference>
<accession>A0A9X4C6J8</accession>